<accession>A0A5C3FAQ1</accession>
<keyword evidence="2" id="KW-1133">Transmembrane helix</keyword>
<keyword evidence="4" id="KW-1185">Reference proteome</keyword>
<keyword evidence="2" id="KW-0812">Transmembrane</keyword>
<name>A0A5C3FAQ1_9BASI</name>
<evidence type="ECO:0000313" key="3">
    <source>
        <dbReference type="EMBL" id="SPO41176.1"/>
    </source>
</evidence>
<keyword evidence="2" id="KW-0472">Membrane</keyword>
<feature type="region of interest" description="Disordered" evidence="1">
    <location>
        <begin position="57"/>
        <end position="124"/>
    </location>
</feature>
<gene>
    <name evidence="3" type="ORF">PSFLO_06658</name>
</gene>
<evidence type="ECO:0000313" key="4">
    <source>
        <dbReference type="Proteomes" id="UP000323386"/>
    </source>
</evidence>
<feature type="compositionally biased region" description="Polar residues" evidence="1">
    <location>
        <begin position="102"/>
        <end position="111"/>
    </location>
</feature>
<evidence type="ECO:0000256" key="1">
    <source>
        <dbReference type="SAM" id="MobiDB-lite"/>
    </source>
</evidence>
<dbReference type="Proteomes" id="UP000323386">
    <property type="component" value="Unassembled WGS sequence"/>
</dbReference>
<proteinExistence type="predicted"/>
<evidence type="ECO:0000256" key="2">
    <source>
        <dbReference type="SAM" id="Phobius"/>
    </source>
</evidence>
<protein>
    <submittedName>
        <fullName evidence="3">Uncharacterized protein</fullName>
    </submittedName>
</protein>
<feature type="compositionally biased region" description="Basic and acidic residues" evidence="1">
    <location>
        <begin position="67"/>
        <end position="88"/>
    </location>
</feature>
<dbReference type="AlphaFoldDB" id="A0A5C3FAQ1"/>
<sequence>MLAANNASASTLDTDVFVDPVLPFTTATTSSMALLSASALLATIALVCIVHARTRRHRGHRSISAGGDERHAPPIETMKKEGADERRSRTPPRRVAKEGSTGAASSSTLRSAVTRRGPGAVLPRGPPTEALLDFFAPTRSIWPSYYIRAARDAEIRARRAVAGQVPSDTTATAAAAWPSISVTPPAMGRIDRSTALVLASPTMSSQSHADLLSARVRALLAQIPSTDCSDASDDEEGGDSVVARRQQLGGTVTISPVGAGPILRTPTASPHPHPHSQASEPVCHPIFISIEQLEEDFRHGRIEAVDPTWRLADLVQAMASSSSPCRSTPALSWPHASGMVKDEDAATHQNQSFVTARPQWCVHLVNAH</sequence>
<organism evidence="3 4">
    <name type="scientific">Pseudozyma flocculosa</name>
    <dbReference type="NCBI Taxonomy" id="84751"/>
    <lineage>
        <taxon>Eukaryota</taxon>
        <taxon>Fungi</taxon>
        <taxon>Dikarya</taxon>
        <taxon>Basidiomycota</taxon>
        <taxon>Ustilaginomycotina</taxon>
        <taxon>Ustilaginomycetes</taxon>
        <taxon>Ustilaginales</taxon>
        <taxon>Ustilaginaceae</taxon>
        <taxon>Pseudozyma</taxon>
    </lineage>
</organism>
<reference evidence="3 4" key="1">
    <citation type="submission" date="2018-03" db="EMBL/GenBank/DDBJ databases">
        <authorList>
            <person name="Guldener U."/>
        </authorList>
    </citation>
    <scope>NUCLEOTIDE SEQUENCE [LARGE SCALE GENOMIC DNA]</scope>
    <source>
        <strain evidence="3 4">DAOM196992</strain>
    </source>
</reference>
<dbReference type="EMBL" id="OOIP01000025">
    <property type="protein sequence ID" value="SPO41176.1"/>
    <property type="molecule type" value="Genomic_DNA"/>
</dbReference>
<feature type="transmembrane region" description="Helical" evidence="2">
    <location>
        <begin position="32"/>
        <end position="52"/>
    </location>
</feature>